<protein>
    <submittedName>
        <fullName evidence="2">XRE family transcriptional regulator of molybdate metabolism</fullName>
    </submittedName>
</protein>
<accession>A0A495JIA2</accession>
<dbReference type="EMBL" id="RBKT01000001">
    <property type="protein sequence ID" value="RKR88288.1"/>
    <property type="molecule type" value="Genomic_DNA"/>
</dbReference>
<dbReference type="AlphaFoldDB" id="A0A495JIA2"/>
<dbReference type="OrthoDB" id="6401124at2"/>
<dbReference type="PROSITE" id="PS50943">
    <property type="entry name" value="HTH_CROC1"/>
    <property type="match status" value="1"/>
</dbReference>
<evidence type="ECO:0000259" key="1">
    <source>
        <dbReference type="PROSITE" id="PS50943"/>
    </source>
</evidence>
<organism evidence="2 3">
    <name type="scientific">Micromonospora pisi</name>
    <dbReference type="NCBI Taxonomy" id="589240"/>
    <lineage>
        <taxon>Bacteria</taxon>
        <taxon>Bacillati</taxon>
        <taxon>Actinomycetota</taxon>
        <taxon>Actinomycetes</taxon>
        <taxon>Micromonosporales</taxon>
        <taxon>Micromonosporaceae</taxon>
        <taxon>Micromonospora</taxon>
    </lineage>
</organism>
<comment type="caution">
    <text evidence="2">The sequence shown here is derived from an EMBL/GenBank/DDBJ whole genome shotgun (WGS) entry which is preliminary data.</text>
</comment>
<evidence type="ECO:0000313" key="3">
    <source>
        <dbReference type="Proteomes" id="UP000277671"/>
    </source>
</evidence>
<reference evidence="2 3" key="1">
    <citation type="submission" date="2018-10" db="EMBL/GenBank/DDBJ databases">
        <title>Sequencing the genomes of 1000 actinobacteria strains.</title>
        <authorList>
            <person name="Klenk H.-P."/>
        </authorList>
    </citation>
    <scope>NUCLEOTIDE SEQUENCE [LARGE SCALE GENOMIC DNA]</scope>
    <source>
        <strain evidence="2 3">DSM 45175</strain>
    </source>
</reference>
<sequence length="350" mass="35258">MLSLRYFPSMSGERVRQRRLLRGWSQAELGAAAGMSRQSVVAVEAGRHVPSVVAALGLAAALDCTVENLFGGGGTDAVLPVLADVAEPAPGTPLAVARVGSTQVWAPLAESDASGFCLADAVWTAQGPQLLDGASGDGFVVAGCEPALGMAASAAPGKGAARLVVVHASSGRSLAALAAERVHAAVVHGPVGGLPPVQAGVARWELARWPVGLAYNGTMPPLGEVGAGRVPVAHRDSQAASEEALHRALAAAGAAGRVAGPVASGHLASARITAEGRVAAGVTIAAAASAVGLDFTAFEEHVVQLWVDRRFVEHPGMSTLLQVWCSPRVSAQLRRLGGYALAGAGAEVTT</sequence>
<proteinExistence type="predicted"/>
<dbReference type="GO" id="GO:0003677">
    <property type="term" value="F:DNA binding"/>
    <property type="evidence" value="ECO:0007669"/>
    <property type="project" value="InterPro"/>
</dbReference>
<evidence type="ECO:0000313" key="2">
    <source>
        <dbReference type="EMBL" id="RKR88288.1"/>
    </source>
</evidence>
<dbReference type="Gene3D" id="1.10.260.40">
    <property type="entry name" value="lambda repressor-like DNA-binding domains"/>
    <property type="match status" value="1"/>
</dbReference>
<gene>
    <name evidence="2" type="ORF">BDK92_2599</name>
</gene>
<dbReference type="InterPro" id="IPR001387">
    <property type="entry name" value="Cro/C1-type_HTH"/>
</dbReference>
<dbReference type="SUPFAM" id="SSF47413">
    <property type="entry name" value="lambda repressor-like DNA-binding domains"/>
    <property type="match status" value="1"/>
</dbReference>
<dbReference type="Pfam" id="PF12727">
    <property type="entry name" value="PBP_like"/>
    <property type="match status" value="1"/>
</dbReference>
<dbReference type="CDD" id="cd00093">
    <property type="entry name" value="HTH_XRE"/>
    <property type="match status" value="1"/>
</dbReference>
<dbReference type="Proteomes" id="UP000277671">
    <property type="component" value="Unassembled WGS sequence"/>
</dbReference>
<dbReference type="InterPro" id="IPR024370">
    <property type="entry name" value="PBP_domain"/>
</dbReference>
<dbReference type="InterPro" id="IPR010982">
    <property type="entry name" value="Lambda_DNA-bd_dom_sf"/>
</dbReference>
<name>A0A495JIA2_9ACTN</name>
<dbReference type="Pfam" id="PF01381">
    <property type="entry name" value="HTH_3"/>
    <property type="match status" value="1"/>
</dbReference>
<keyword evidence="3" id="KW-1185">Reference proteome</keyword>
<feature type="domain" description="HTH cro/C1-type" evidence="1">
    <location>
        <begin position="15"/>
        <end position="69"/>
    </location>
</feature>
<dbReference type="SMART" id="SM00530">
    <property type="entry name" value="HTH_XRE"/>
    <property type="match status" value="1"/>
</dbReference>